<dbReference type="EMBL" id="CAJZBQ010000003">
    <property type="protein sequence ID" value="CAG9311043.1"/>
    <property type="molecule type" value="Genomic_DNA"/>
</dbReference>
<dbReference type="GO" id="GO:0005227">
    <property type="term" value="F:calcium-activated cation channel activity"/>
    <property type="evidence" value="ECO:0007669"/>
    <property type="project" value="InterPro"/>
</dbReference>
<dbReference type="Gene3D" id="3.30.70.330">
    <property type="match status" value="1"/>
</dbReference>
<name>A0AAU9I6R7_9CILI</name>
<sequence length="1125" mass="127710">MAAAAVFNSLINAALNIDRSSLQKNADSDSIEKELQEPADLKKAWAFRHRNSITDNENDPKPYGIWKLGSSDFGEYGVGLQLHFLFLKQMMLIFFIIGGISIWPIYENYQGDQITTSDGTEITYGLTIANRVGIASNVTDVSVAESDQDDIDDAYRDTWIADAIYTGLFIIALLLYTIQSKVLISKTSHKTARVSDYAIQVKGLPRDEGVTPQEVKDHFRSFGKIIEVYLGRRYNDLIIFYQGRAILKKKICNREALLRFSNKDLEKDKKLKVLKLSLKRFDEKIKKEQLVKKHNELPIKYAYITFNSKKDKQACIKAYQTKCCCSCLRKKRKDLYFRRKYPLKVFTAQEPSDIIWENLEISKCSRRFRTFLALILTLILLIISVALIYGVKRAQKELPNDSKCDSLKVDADISINEAKKEYTTQDETYCWCQGQSWDDLISKSDYSDYCSSYIETVSWSSAVKFFSCCGIIIVNFFIKTLMILITSCERTRSRSSQQTRVMLKVFVAMTVNTALITYLVNLDSGGVGFSNGYILEGEYSDFSRYWYVKVGSIFIITMFICVGSPHLIYLLIMYPIGACRRKWGWKKYATQYEINDAFLGPEFMISTRTSQILTIMFTCYIYSGGMPLLNCICFAALFIIYWTDKFLLLRHYRMPPKYKADLYIQAMRLMPLCIIIHCAVSLVCYGCPDVFPTSFYTKSSGYVTSTTPSFEKRLKNDSGIANIILAGSSAILLLLIFFIDEVSACVMKSKNRRTDETQDQKTFKEVEMEIQKSGLSTYNLMKNPNYMLIIETMNESAEITKGQLNIRSTPYQSPRGADLQRTAEVSDNNNGEPPEESKSETDRSAMTPVLNSNISERSADDIGSESSSDVDFNKEEQSIVYTDTPVFKSPKKSKKVAVSSDSSSDKESFQKKEEDSSSDSSSDKSDIELNKKPGPKIKVKTPKASSKPPKKSKKVDVDISSSSSQGKSSIVSPEENEISSEVEFKKRKPKIVPKHHRKASFSSSSNLVEESSVSDMEKEKYVPAKKSKKKQQSDREESEQSDKKPQKKLKKSPKNAKAKKVEPPSEESSISKEESKSSDSDKPYETPQSVSDESSPEHVDVSFSGEEKHKKNKKNRRKRSSSDEE</sequence>
<dbReference type="InterPro" id="IPR035979">
    <property type="entry name" value="RBD_domain_sf"/>
</dbReference>
<feature type="compositionally biased region" description="Basic residues" evidence="1">
    <location>
        <begin position="1045"/>
        <end position="1058"/>
    </location>
</feature>
<keyword evidence="2" id="KW-1133">Transmembrane helix</keyword>
<feature type="transmembrane region" description="Helical" evidence="2">
    <location>
        <begin position="612"/>
        <end position="642"/>
    </location>
</feature>
<dbReference type="InterPro" id="IPR012677">
    <property type="entry name" value="Nucleotide-bd_a/b_plait_sf"/>
</dbReference>
<keyword evidence="4" id="KW-1185">Reference proteome</keyword>
<dbReference type="AlphaFoldDB" id="A0AAU9I6R7"/>
<comment type="caution">
    <text evidence="3">The sequence shown here is derived from an EMBL/GenBank/DDBJ whole genome shotgun (WGS) entry which is preliminary data.</text>
</comment>
<dbReference type="InterPro" id="IPR045122">
    <property type="entry name" value="Csc1-like"/>
</dbReference>
<dbReference type="SUPFAM" id="SSF54928">
    <property type="entry name" value="RNA-binding domain, RBD"/>
    <property type="match status" value="1"/>
</dbReference>
<evidence type="ECO:0000256" key="1">
    <source>
        <dbReference type="SAM" id="MobiDB-lite"/>
    </source>
</evidence>
<dbReference type="Proteomes" id="UP001162131">
    <property type="component" value="Unassembled WGS sequence"/>
</dbReference>
<feature type="region of interest" description="Disordered" evidence="1">
    <location>
        <begin position="804"/>
        <end position="1125"/>
    </location>
</feature>
<evidence type="ECO:0008006" key="5">
    <source>
        <dbReference type="Google" id="ProtNLM"/>
    </source>
</evidence>
<feature type="compositionally biased region" description="Low complexity" evidence="1">
    <location>
        <begin position="1000"/>
        <end position="1014"/>
    </location>
</feature>
<feature type="transmembrane region" description="Helical" evidence="2">
    <location>
        <begin position="719"/>
        <end position="739"/>
    </location>
</feature>
<feature type="transmembrane region" description="Helical" evidence="2">
    <location>
        <begin position="546"/>
        <end position="572"/>
    </location>
</feature>
<accession>A0AAU9I6R7</accession>
<feature type="transmembrane region" description="Helical" evidence="2">
    <location>
        <begin position="662"/>
        <end position="685"/>
    </location>
</feature>
<reference evidence="3" key="1">
    <citation type="submission" date="2021-09" db="EMBL/GenBank/DDBJ databases">
        <authorList>
            <consortium name="AG Swart"/>
            <person name="Singh M."/>
            <person name="Singh A."/>
            <person name="Seah K."/>
            <person name="Emmerich C."/>
        </authorList>
    </citation>
    <scope>NUCLEOTIDE SEQUENCE</scope>
    <source>
        <strain evidence="3">ATCC30299</strain>
    </source>
</reference>
<dbReference type="GO" id="GO:0003676">
    <property type="term" value="F:nucleic acid binding"/>
    <property type="evidence" value="ECO:0007669"/>
    <property type="project" value="InterPro"/>
</dbReference>
<proteinExistence type="predicted"/>
<feature type="compositionally biased region" description="Basic residues" evidence="1">
    <location>
        <begin position="985"/>
        <end position="999"/>
    </location>
</feature>
<organism evidence="3 4">
    <name type="scientific">Blepharisma stoltei</name>
    <dbReference type="NCBI Taxonomy" id="1481888"/>
    <lineage>
        <taxon>Eukaryota</taxon>
        <taxon>Sar</taxon>
        <taxon>Alveolata</taxon>
        <taxon>Ciliophora</taxon>
        <taxon>Postciliodesmatophora</taxon>
        <taxon>Heterotrichea</taxon>
        <taxon>Heterotrichida</taxon>
        <taxon>Blepharismidae</taxon>
        <taxon>Blepharisma</taxon>
    </lineage>
</organism>
<dbReference type="GO" id="GO:0005886">
    <property type="term" value="C:plasma membrane"/>
    <property type="evidence" value="ECO:0007669"/>
    <property type="project" value="TreeGrafter"/>
</dbReference>
<gene>
    <name evidence="3" type="ORF">BSTOLATCC_MIC2747</name>
</gene>
<feature type="transmembrane region" description="Helical" evidence="2">
    <location>
        <begin position="462"/>
        <end position="481"/>
    </location>
</feature>
<feature type="compositionally biased region" description="Basic and acidic residues" evidence="1">
    <location>
        <begin position="1059"/>
        <end position="1084"/>
    </location>
</feature>
<feature type="compositionally biased region" description="Basic and acidic residues" evidence="1">
    <location>
        <begin position="1031"/>
        <end position="1044"/>
    </location>
</feature>
<protein>
    <recommendedName>
        <fullName evidence="5">CSC1/OSCA1-like cytosolic domain-containing protein</fullName>
    </recommendedName>
</protein>
<feature type="transmembrane region" description="Helical" evidence="2">
    <location>
        <begin position="501"/>
        <end position="520"/>
    </location>
</feature>
<evidence type="ECO:0000256" key="2">
    <source>
        <dbReference type="SAM" id="Phobius"/>
    </source>
</evidence>
<feature type="transmembrane region" description="Helical" evidence="2">
    <location>
        <begin position="371"/>
        <end position="391"/>
    </location>
</feature>
<feature type="transmembrane region" description="Helical" evidence="2">
    <location>
        <begin position="159"/>
        <end position="178"/>
    </location>
</feature>
<evidence type="ECO:0000313" key="4">
    <source>
        <dbReference type="Proteomes" id="UP001162131"/>
    </source>
</evidence>
<dbReference type="PANTHER" id="PTHR13018">
    <property type="entry name" value="PROBABLE MEMBRANE PROTEIN DUF221-RELATED"/>
    <property type="match status" value="1"/>
</dbReference>
<feature type="compositionally biased region" description="Low complexity" evidence="1">
    <location>
        <begin position="958"/>
        <end position="973"/>
    </location>
</feature>
<feature type="compositionally biased region" description="Basic and acidic residues" evidence="1">
    <location>
        <begin position="903"/>
        <end position="931"/>
    </location>
</feature>
<feature type="transmembrane region" description="Helical" evidence="2">
    <location>
        <begin position="85"/>
        <end position="106"/>
    </location>
</feature>
<feature type="compositionally biased region" description="Basic residues" evidence="1">
    <location>
        <begin position="1110"/>
        <end position="1119"/>
    </location>
</feature>
<dbReference type="PANTHER" id="PTHR13018:SF135">
    <property type="entry name" value="CSC1_OSCA1-LIKE 7TM REGION DOMAIN-CONTAINING PROTEIN"/>
    <property type="match status" value="1"/>
</dbReference>
<evidence type="ECO:0000313" key="3">
    <source>
        <dbReference type="EMBL" id="CAG9311043.1"/>
    </source>
</evidence>
<dbReference type="CDD" id="cd00590">
    <property type="entry name" value="RRM_SF"/>
    <property type="match status" value="1"/>
</dbReference>
<feature type="compositionally biased region" description="Basic and acidic residues" evidence="1">
    <location>
        <begin position="1095"/>
        <end position="1109"/>
    </location>
</feature>
<keyword evidence="2" id="KW-0812">Transmembrane</keyword>
<keyword evidence="2" id="KW-0472">Membrane</keyword>